<name>A0A936YZC7_9BURK</name>
<gene>
    <name evidence="1" type="ORF">JJ685_13830</name>
</gene>
<dbReference type="EMBL" id="JAEQNE010000003">
    <property type="protein sequence ID" value="MBL0392213.1"/>
    <property type="molecule type" value="Genomic_DNA"/>
</dbReference>
<comment type="caution">
    <text evidence="1">The sequence shown here is derived from an EMBL/GenBank/DDBJ whole genome shotgun (WGS) entry which is preliminary data.</text>
</comment>
<organism evidence="1 2">
    <name type="scientific">Ramlibacter monticola</name>
    <dbReference type="NCBI Taxonomy" id="1926872"/>
    <lineage>
        <taxon>Bacteria</taxon>
        <taxon>Pseudomonadati</taxon>
        <taxon>Pseudomonadota</taxon>
        <taxon>Betaproteobacteria</taxon>
        <taxon>Burkholderiales</taxon>
        <taxon>Comamonadaceae</taxon>
        <taxon>Ramlibacter</taxon>
    </lineage>
</organism>
<keyword evidence="2" id="KW-1185">Reference proteome</keyword>
<sequence>MTASLHNSLILLAHQVIRSLPAPVLGALDAWSQRVARRRALKRQQRWQKRKAAAAAPANTVYHLKPWRD</sequence>
<reference evidence="1 2" key="1">
    <citation type="journal article" date="2017" name="Int. J. Syst. Evol. Microbiol.">
        <title>Ramlibacter monticola sp. nov., isolated from forest soil.</title>
        <authorList>
            <person name="Chaudhary D.K."/>
            <person name="Kim J."/>
        </authorList>
    </citation>
    <scope>NUCLEOTIDE SEQUENCE [LARGE SCALE GENOMIC DNA]</scope>
    <source>
        <strain evidence="1 2">KACC 19175</strain>
    </source>
</reference>
<dbReference type="Proteomes" id="UP000599109">
    <property type="component" value="Unassembled WGS sequence"/>
</dbReference>
<protein>
    <submittedName>
        <fullName evidence="1">Uncharacterized protein</fullName>
    </submittedName>
</protein>
<evidence type="ECO:0000313" key="2">
    <source>
        <dbReference type="Proteomes" id="UP000599109"/>
    </source>
</evidence>
<evidence type="ECO:0000313" key="1">
    <source>
        <dbReference type="EMBL" id="MBL0392213.1"/>
    </source>
</evidence>
<dbReference type="AlphaFoldDB" id="A0A936YZC7"/>
<accession>A0A936YZC7</accession>
<dbReference type="RefSeq" id="WP_201674853.1">
    <property type="nucleotide sequence ID" value="NZ_JAEQNE010000003.1"/>
</dbReference>
<proteinExistence type="predicted"/>